<evidence type="ECO:0000256" key="1">
    <source>
        <dbReference type="ARBA" id="ARBA00004370"/>
    </source>
</evidence>
<sequence>MAAAPLTPVIEAEEGADVWLPCQQHPEVNLTGSLVEWTKDVRQNIVHVNRHGYDYLEDQKKEFKGRTSLSHEGLNRGDATLKLSSVRWSDNGTYRCYVKKRDANDYIILRVVEKKVQTDRPEDDMTTTPAPEVIKTDKPGGNVVVAVRAGIVSTVFVVFLFLVGALVLKMCRNDENCKTMLRRWRRKEEEEEEKGGGQTEPNPPLENLMNQEVEKSKDLESPVGDSCEGVEMVSRELLHRESDNESQPQQLHQSLPM</sequence>
<dbReference type="Proteomes" id="UP001314229">
    <property type="component" value="Unassembled WGS sequence"/>
</dbReference>
<feature type="domain" description="Ig-like" evidence="9">
    <location>
        <begin position="5"/>
        <end position="98"/>
    </location>
</feature>
<feature type="region of interest" description="Disordered" evidence="7">
    <location>
        <begin position="187"/>
        <end position="257"/>
    </location>
</feature>
<keyword evidence="11" id="KW-1185">Reference proteome</keyword>
<name>A0AAV1QBA4_SCOSC</name>
<feature type="compositionally biased region" description="Basic and acidic residues" evidence="7">
    <location>
        <begin position="233"/>
        <end position="243"/>
    </location>
</feature>
<dbReference type="SMART" id="SM00406">
    <property type="entry name" value="IGv"/>
    <property type="match status" value="1"/>
</dbReference>
<gene>
    <name evidence="10" type="ORF">FSCOSCO3_A035644</name>
</gene>
<dbReference type="InterPro" id="IPR007110">
    <property type="entry name" value="Ig-like_dom"/>
</dbReference>
<feature type="compositionally biased region" description="Polar residues" evidence="7">
    <location>
        <begin position="245"/>
        <end position="257"/>
    </location>
</feature>
<dbReference type="GO" id="GO:1903037">
    <property type="term" value="P:regulation of leukocyte cell-cell adhesion"/>
    <property type="evidence" value="ECO:0007669"/>
    <property type="project" value="UniProtKB-ARBA"/>
</dbReference>
<keyword evidence="8" id="KW-0812">Transmembrane</keyword>
<evidence type="ECO:0000313" key="11">
    <source>
        <dbReference type="Proteomes" id="UP001314229"/>
    </source>
</evidence>
<dbReference type="PROSITE" id="PS50835">
    <property type="entry name" value="IG_LIKE"/>
    <property type="match status" value="1"/>
</dbReference>
<evidence type="ECO:0000256" key="4">
    <source>
        <dbReference type="ARBA" id="ARBA00023157"/>
    </source>
</evidence>
<keyword evidence="8" id="KW-1133">Transmembrane helix</keyword>
<evidence type="ECO:0000256" key="5">
    <source>
        <dbReference type="ARBA" id="ARBA00023180"/>
    </source>
</evidence>
<dbReference type="InterPro" id="IPR003599">
    <property type="entry name" value="Ig_sub"/>
</dbReference>
<protein>
    <submittedName>
        <fullName evidence="10">Erythroid membrane-associated protein-like</fullName>
    </submittedName>
</protein>
<comment type="caution">
    <text evidence="10">The sequence shown here is derived from an EMBL/GenBank/DDBJ whole genome shotgun (WGS) entry which is preliminary data.</text>
</comment>
<keyword evidence="2" id="KW-0732">Signal</keyword>
<comment type="subcellular location">
    <subcellularLocation>
        <location evidence="1">Membrane</location>
    </subcellularLocation>
</comment>
<dbReference type="InterPro" id="IPR003598">
    <property type="entry name" value="Ig_sub2"/>
</dbReference>
<dbReference type="FunFam" id="2.60.40.10:FF:000142">
    <property type="entry name" value="V-set domain-containing T-cell activation inhibitor 1"/>
    <property type="match status" value="1"/>
</dbReference>
<dbReference type="GO" id="GO:0050863">
    <property type="term" value="P:regulation of T cell activation"/>
    <property type="evidence" value="ECO:0007669"/>
    <property type="project" value="UniProtKB-ARBA"/>
</dbReference>
<dbReference type="EMBL" id="CAWUFR010000806">
    <property type="protein sequence ID" value="CAK6981326.1"/>
    <property type="molecule type" value="Genomic_DNA"/>
</dbReference>
<evidence type="ECO:0000313" key="10">
    <source>
        <dbReference type="EMBL" id="CAK6981326.1"/>
    </source>
</evidence>
<keyword evidence="6" id="KW-0393">Immunoglobulin domain</keyword>
<dbReference type="GO" id="GO:0050852">
    <property type="term" value="P:T cell receptor signaling pathway"/>
    <property type="evidence" value="ECO:0007669"/>
    <property type="project" value="TreeGrafter"/>
</dbReference>
<dbReference type="GO" id="GO:0001817">
    <property type="term" value="P:regulation of cytokine production"/>
    <property type="evidence" value="ECO:0007669"/>
    <property type="project" value="TreeGrafter"/>
</dbReference>
<evidence type="ECO:0000256" key="6">
    <source>
        <dbReference type="ARBA" id="ARBA00023319"/>
    </source>
</evidence>
<dbReference type="InterPro" id="IPR013106">
    <property type="entry name" value="Ig_V-set"/>
</dbReference>
<evidence type="ECO:0000256" key="2">
    <source>
        <dbReference type="ARBA" id="ARBA00022729"/>
    </source>
</evidence>
<accession>A0AAV1QBA4</accession>
<dbReference type="AlphaFoldDB" id="A0AAV1QBA4"/>
<keyword evidence="4" id="KW-1015">Disulfide bond</keyword>
<keyword evidence="3 8" id="KW-0472">Membrane</keyword>
<evidence type="ECO:0000256" key="8">
    <source>
        <dbReference type="SAM" id="Phobius"/>
    </source>
</evidence>
<proteinExistence type="predicted"/>
<dbReference type="GO" id="GO:0005102">
    <property type="term" value="F:signaling receptor binding"/>
    <property type="evidence" value="ECO:0007669"/>
    <property type="project" value="TreeGrafter"/>
</dbReference>
<dbReference type="Gene3D" id="2.60.40.10">
    <property type="entry name" value="Immunoglobulins"/>
    <property type="match status" value="1"/>
</dbReference>
<dbReference type="InterPro" id="IPR036179">
    <property type="entry name" value="Ig-like_dom_sf"/>
</dbReference>
<dbReference type="PANTHER" id="PTHR24100">
    <property type="entry name" value="BUTYROPHILIN"/>
    <property type="match status" value="1"/>
</dbReference>
<dbReference type="InterPro" id="IPR050504">
    <property type="entry name" value="IgSF_BTN/MOG"/>
</dbReference>
<reference evidence="10 11" key="1">
    <citation type="submission" date="2024-01" db="EMBL/GenBank/DDBJ databases">
        <authorList>
            <person name="Alioto T."/>
            <person name="Alioto T."/>
            <person name="Gomez Garrido J."/>
        </authorList>
    </citation>
    <scope>NUCLEOTIDE SEQUENCE [LARGE SCALE GENOMIC DNA]</scope>
</reference>
<dbReference type="SUPFAM" id="SSF48726">
    <property type="entry name" value="Immunoglobulin"/>
    <property type="match status" value="1"/>
</dbReference>
<evidence type="ECO:0000256" key="3">
    <source>
        <dbReference type="ARBA" id="ARBA00023136"/>
    </source>
</evidence>
<evidence type="ECO:0000256" key="7">
    <source>
        <dbReference type="SAM" id="MobiDB-lite"/>
    </source>
</evidence>
<dbReference type="SMART" id="SM00409">
    <property type="entry name" value="IG"/>
    <property type="match status" value="1"/>
</dbReference>
<dbReference type="GO" id="GO:0009897">
    <property type="term" value="C:external side of plasma membrane"/>
    <property type="evidence" value="ECO:0007669"/>
    <property type="project" value="TreeGrafter"/>
</dbReference>
<keyword evidence="5" id="KW-0325">Glycoprotein</keyword>
<evidence type="ECO:0000259" key="9">
    <source>
        <dbReference type="PROSITE" id="PS50835"/>
    </source>
</evidence>
<dbReference type="SMART" id="SM00408">
    <property type="entry name" value="IGc2"/>
    <property type="match status" value="1"/>
</dbReference>
<dbReference type="Pfam" id="PF07686">
    <property type="entry name" value="V-set"/>
    <property type="match status" value="1"/>
</dbReference>
<feature type="transmembrane region" description="Helical" evidence="8">
    <location>
        <begin position="145"/>
        <end position="168"/>
    </location>
</feature>
<dbReference type="InterPro" id="IPR013783">
    <property type="entry name" value="Ig-like_fold"/>
</dbReference>
<organism evidence="10 11">
    <name type="scientific">Scomber scombrus</name>
    <name type="common">Atlantic mackerel</name>
    <name type="synonym">Scomber vernalis</name>
    <dbReference type="NCBI Taxonomy" id="13677"/>
    <lineage>
        <taxon>Eukaryota</taxon>
        <taxon>Metazoa</taxon>
        <taxon>Chordata</taxon>
        <taxon>Craniata</taxon>
        <taxon>Vertebrata</taxon>
        <taxon>Euteleostomi</taxon>
        <taxon>Actinopterygii</taxon>
        <taxon>Neopterygii</taxon>
        <taxon>Teleostei</taxon>
        <taxon>Neoteleostei</taxon>
        <taxon>Acanthomorphata</taxon>
        <taxon>Pelagiaria</taxon>
        <taxon>Scombriformes</taxon>
        <taxon>Scombridae</taxon>
        <taxon>Scomber</taxon>
    </lineage>
</organism>